<comment type="subcellular location">
    <subcellularLocation>
        <location evidence="1">Cell outer membrane</location>
    </subcellularLocation>
</comment>
<protein>
    <submittedName>
        <fullName evidence="8">RagB/SusD family nutrient uptake outer membrane protein</fullName>
    </submittedName>
</protein>
<evidence type="ECO:0000256" key="5">
    <source>
        <dbReference type="ARBA" id="ARBA00023237"/>
    </source>
</evidence>
<comment type="similarity">
    <text evidence="2">Belongs to the SusD family.</text>
</comment>
<dbReference type="CDD" id="cd08977">
    <property type="entry name" value="SusD"/>
    <property type="match status" value="1"/>
</dbReference>
<feature type="domain" description="RagB/SusD" evidence="6">
    <location>
        <begin position="316"/>
        <end position="475"/>
    </location>
</feature>
<accession>A0A7W2M5Y2</accession>
<keyword evidence="5" id="KW-0998">Cell outer membrane</keyword>
<evidence type="ECO:0000259" key="6">
    <source>
        <dbReference type="Pfam" id="PF07980"/>
    </source>
</evidence>
<proteinExistence type="inferred from homology"/>
<name>A0A7W2M5Y2_9FLAO</name>
<dbReference type="InterPro" id="IPR011990">
    <property type="entry name" value="TPR-like_helical_dom_sf"/>
</dbReference>
<evidence type="ECO:0000256" key="4">
    <source>
        <dbReference type="ARBA" id="ARBA00023136"/>
    </source>
</evidence>
<comment type="caution">
    <text evidence="8">The sequence shown here is derived from an EMBL/GenBank/DDBJ whole genome shotgun (WGS) entry which is preliminary data.</text>
</comment>
<reference evidence="8 9" key="1">
    <citation type="submission" date="2020-07" db="EMBL/GenBank/DDBJ databases">
        <title>Bacterium isolated from marine sediment.</title>
        <authorList>
            <person name="Shang D."/>
        </authorList>
    </citation>
    <scope>NUCLEOTIDE SEQUENCE [LARGE SCALE GENOMIC DNA]</scope>
    <source>
        <strain evidence="8 9">F6074</strain>
    </source>
</reference>
<dbReference type="GO" id="GO:0009279">
    <property type="term" value="C:cell outer membrane"/>
    <property type="evidence" value="ECO:0007669"/>
    <property type="project" value="UniProtKB-SubCell"/>
</dbReference>
<organism evidence="8 9">
    <name type="scientific">Gelidibacter maritimus</name>
    <dbReference type="NCBI Taxonomy" id="2761487"/>
    <lineage>
        <taxon>Bacteria</taxon>
        <taxon>Pseudomonadati</taxon>
        <taxon>Bacteroidota</taxon>
        <taxon>Flavobacteriia</taxon>
        <taxon>Flavobacteriales</taxon>
        <taxon>Flavobacteriaceae</taxon>
        <taxon>Gelidibacter</taxon>
    </lineage>
</organism>
<keyword evidence="9" id="KW-1185">Reference proteome</keyword>
<dbReference type="Pfam" id="PF14322">
    <property type="entry name" value="SusD-like_3"/>
    <property type="match status" value="1"/>
</dbReference>
<keyword evidence="3" id="KW-0732">Signal</keyword>
<evidence type="ECO:0000256" key="3">
    <source>
        <dbReference type="ARBA" id="ARBA00022729"/>
    </source>
</evidence>
<dbReference type="EMBL" id="JACGLT010000007">
    <property type="protein sequence ID" value="MBA6153096.1"/>
    <property type="molecule type" value="Genomic_DNA"/>
</dbReference>
<dbReference type="RefSeq" id="WP_182205405.1">
    <property type="nucleotide sequence ID" value="NZ_JACGLT010000007.1"/>
</dbReference>
<evidence type="ECO:0000256" key="2">
    <source>
        <dbReference type="ARBA" id="ARBA00006275"/>
    </source>
</evidence>
<feature type="domain" description="SusD-like N-terminal" evidence="7">
    <location>
        <begin position="61"/>
        <end position="242"/>
    </location>
</feature>
<evidence type="ECO:0000256" key="1">
    <source>
        <dbReference type="ARBA" id="ARBA00004442"/>
    </source>
</evidence>
<dbReference type="Gene3D" id="1.25.40.390">
    <property type="match status" value="1"/>
</dbReference>
<evidence type="ECO:0000313" key="9">
    <source>
        <dbReference type="Proteomes" id="UP000541857"/>
    </source>
</evidence>
<gene>
    <name evidence="8" type="ORF">H3Z82_10195</name>
</gene>
<dbReference type="SUPFAM" id="SSF48452">
    <property type="entry name" value="TPR-like"/>
    <property type="match status" value="1"/>
</dbReference>
<dbReference type="InterPro" id="IPR012944">
    <property type="entry name" value="SusD_RagB_dom"/>
</dbReference>
<dbReference type="InterPro" id="IPR033985">
    <property type="entry name" value="SusD-like_N"/>
</dbReference>
<keyword evidence="4" id="KW-0472">Membrane</keyword>
<sequence>MKIKHNRDIKFNKKLSMNMCNILNRWTLFFFVMFSLGCSEFVIVDAPKNLLTSDIVFKDKSTVESALANIYYKMREKGMVSGDFGLTTTMGTYSDELDYFGSDTEYQNLYHNNVMTNNTKILGWWNHAYNLVYSANDIIEGLENSETLSSSDKQIFLGQSLFVRAYIHYLLTNIFGDIPYITSTDYLENNKMSRMSISEVNSQIITDLVNATYFLKDINAIDGERVWPGYHAAMALLARMYLYNEQWELAASTATVLIDKYSLEEDVNDVFLKKSSETIWQLKPGEHPRNTQEANQLIIRNIPGQKYALSNSLLDDFEAGDLRYAKWVDSISDAENNITLYYANKYKANFGELESLEYSIIFRLAEQYLIRAEAMANLANKAAAQQDLNTIRNRAGLPPTPANTVNDLLDAILHERRVELFAEHGQRWLDLKRTGRTHETLKDLKPYWQTTDVHLPIPEAELELNRNLQPQNDGY</sequence>
<dbReference type="Pfam" id="PF07980">
    <property type="entry name" value="SusD_RagB"/>
    <property type="match status" value="1"/>
</dbReference>
<evidence type="ECO:0000259" key="7">
    <source>
        <dbReference type="Pfam" id="PF14322"/>
    </source>
</evidence>
<dbReference type="Proteomes" id="UP000541857">
    <property type="component" value="Unassembled WGS sequence"/>
</dbReference>
<dbReference type="AlphaFoldDB" id="A0A7W2M5Y2"/>
<evidence type="ECO:0000313" key="8">
    <source>
        <dbReference type="EMBL" id="MBA6153096.1"/>
    </source>
</evidence>